<dbReference type="CTD" id="9829141"/>
<keyword evidence="2" id="KW-0472">Membrane</keyword>
<reference evidence="4 5" key="1">
    <citation type="submission" date="2019-12" db="EMBL/GenBank/DDBJ databases">
        <title>Chromosome-level assembly of the Caenorhabditis remanei genome.</title>
        <authorList>
            <person name="Teterina A.A."/>
            <person name="Willis J.H."/>
            <person name="Phillips P.C."/>
        </authorList>
    </citation>
    <scope>NUCLEOTIDE SEQUENCE [LARGE SCALE GENOMIC DNA]</scope>
    <source>
        <strain evidence="4 5">PX506</strain>
        <tissue evidence="4">Whole organism</tissue>
    </source>
</reference>
<dbReference type="GeneID" id="9829141"/>
<feature type="compositionally biased region" description="Polar residues" evidence="1">
    <location>
        <begin position="150"/>
        <end position="159"/>
    </location>
</feature>
<evidence type="ECO:0000313" key="4">
    <source>
        <dbReference type="EMBL" id="KAF1758176.1"/>
    </source>
</evidence>
<feature type="transmembrane region" description="Helical" evidence="2">
    <location>
        <begin position="33"/>
        <end position="52"/>
    </location>
</feature>
<keyword evidence="3" id="KW-0732">Signal</keyword>
<evidence type="ECO:0000256" key="1">
    <source>
        <dbReference type="SAM" id="MobiDB-lite"/>
    </source>
</evidence>
<keyword evidence="2" id="KW-0812">Transmembrane</keyword>
<feature type="compositionally biased region" description="Basic and acidic residues" evidence="1">
    <location>
        <begin position="160"/>
        <end position="172"/>
    </location>
</feature>
<organism evidence="4 5">
    <name type="scientific">Caenorhabditis remanei</name>
    <name type="common">Caenorhabditis vulgaris</name>
    <dbReference type="NCBI Taxonomy" id="31234"/>
    <lineage>
        <taxon>Eukaryota</taxon>
        <taxon>Metazoa</taxon>
        <taxon>Ecdysozoa</taxon>
        <taxon>Nematoda</taxon>
        <taxon>Chromadorea</taxon>
        <taxon>Rhabditida</taxon>
        <taxon>Rhabditina</taxon>
        <taxon>Rhabditomorpha</taxon>
        <taxon>Rhabditoidea</taxon>
        <taxon>Rhabditidae</taxon>
        <taxon>Peloderinae</taxon>
        <taxon>Caenorhabditis</taxon>
    </lineage>
</organism>
<dbReference type="Proteomes" id="UP000483820">
    <property type="component" value="Chromosome IV"/>
</dbReference>
<feature type="compositionally biased region" description="Basic and acidic residues" evidence="1">
    <location>
        <begin position="97"/>
        <end position="108"/>
    </location>
</feature>
<protein>
    <submittedName>
        <fullName evidence="4">Uncharacterized protein</fullName>
    </submittedName>
</protein>
<feature type="region of interest" description="Disordered" evidence="1">
    <location>
        <begin position="129"/>
        <end position="172"/>
    </location>
</feature>
<dbReference type="KEGG" id="crq:GCK72_014634"/>
<sequence>MKRLELIGLLFLLQIVLIDAAQGSSAFFQSTISLIGIGVFTVFVGVLLVYACRIDIKHWRKSIDGRVQLEYPNASLAEFQLPPMHNTPEKVSTPLEPEIKTESTQIEKTHEEKTLRIVTAMYTASNRDVPESVHQSLQSKRGNLARPQRTPVTLQTISEKANEQERSEKSTH</sequence>
<comment type="caution">
    <text evidence="4">The sequence shown here is derived from an EMBL/GenBank/DDBJ whole genome shotgun (WGS) entry which is preliminary data.</text>
</comment>
<keyword evidence="2" id="KW-1133">Transmembrane helix</keyword>
<proteinExistence type="predicted"/>
<accession>A0A6A5GU99</accession>
<dbReference type="AlphaFoldDB" id="A0A6A5GU99"/>
<feature type="region of interest" description="Disordered" evidence="1">
    <location>
        <begin position="89"/>
        <end position="108"/>
    </location>
</feature>
<evidence type="ECO:0000256" key="3">
    <source>
        <dbReference type="SAM" id="SignalP"/>
    </source>
</evidence>
<evidence type="ECO:0000313" key="5">
    <source>
        <dbReference type="Proteomes" id="UP000483820"/>
    </source>
</evidence>
<gene>
    <name evidence="4" type="ORF">GCK72_014634</name>
</gene>
<dbReference type="RefSeq" id="XP_003108251.2">
    <property type="nucleotide sequence ID" value="XM_003108203.2"/>
</dbReference>
<dbReference type="EMBL" id="WUAV01000004">
    <property type="protein sequence ID" value="KAF1758176.1"/>
    <property type="molecule type" value="Genomic_DNA"/>
</dbReference>
<feature type="signal peptide" evidence="3">
    <location>
        <begin position="1"/>
        <end position="20"/>
    </location>
</feature>
<evidence type="ECO:0000256" key="2">
    <source>
        <dbReference type="SAM" id="Phobius"/>
    </source>
</evidence>
<feature type="chain" id="PRO_5025684042" evidence="3">
    <location>
        <begin position="21"/>
        <end position="172"/>
    </location>
</feature>
<name>A0A6A5GU99_CAERE</name>